<comment type="similarity">
    <text evidence="1 2">Belongs to the cytochrome P450 family.</text>
</comment>
<dbReference type="InterPro" id="IPR036396">
    <property type="entry name" value="Cyt_P450_sf"/>
</dbReference>
<evidence type="ECO:0000313" key="3">
    <source>
        <dbReference type="EMBL" id="GAA4622845.1"/>
    </source>
</evidence>
<keyword evidence="2" id="KW-0349">Heme</keyword>
<dbReference type="InterPro" id="IPR017972">
    <property type="entry name" value="Cyt_P450_CS"/>
</dbReference>
<dbReference type="PROSITE" id="PS00086">
    <property type="entry name" value="CYTOCHROME_P450"/>
    <property type="match status" value="1"/>
</dbReference>
<proteinExistence type="inferred from homology"/>
<dbReference type="SUPFAM" id="SSF48264">
    <property type="entry name" value="Cytochrome P450"/>
    <property type="match status" value="1"/>
</dbReference>
<dbReference type="PANTHER" id="PTHR46696">
    <property type="entry name" value="P450, PUTATIVE (EUROFUNG)-RELATED"/>
    <property type="match status" value="1"/>
</dbReference>
<reference evidence="4" key="1">
    <citation type="journal article" date="2019" name="Int. J. Syst. Evol. Microbiol.">
        <title>The Global Catalogue of Microorganisms (GCM) 10K type strain sequencing project: providing services to taxonomists for standard genome sequencing and annotation.</title>
        <authorList>
            <consortium name="The Broad Institute Genomics Platform"/>
            <consortium name="The Broad Institute Genome Sequencing Center for Infectious Disease"/>
            <person name="Wu L."/>
            <person name="Ma J."/>
        </authorList>
    </citation>
    <scope>NUCLEOTIDE SEQUENCE [LARGE SCALE GENOMIC DNA]</scope>
    <source>
        <strain evidence="4">JCM 17939</strain>
    </source>
</reference>
<organism evidence="3 4">
    <name type="scientific">Actinoallomurus vinaceus</name>
    <dbReference type="NCBI Taxonomy" id="1080074"/>
    <lineage>
        <taxon>Bacteria</taxon>
        <taxon>Bacillati</taxon>
        <taxon>Actinomycetota</taxon>
        <taxon>Actinomycetes</taxon>
        <taxon>Streptosporangiales</taxon>
        <taxon>Thermomonosporaceae</taxon>
        <taxon>Actinoallomurus</taxon>
    </lineage>
</organism>
<dbReference type="EMBL" id="BAABHK010000002">
    <property type="protein sequence ID" value="GAA4622845.1"/>
    <property type="molecule type" value="Genomic_DNA"/>
</dbReference>
<keyword evidence="2" id="KW-0408">Iron</keyword>
<keyword evidence="2" id="KW-0479">Metal-binding</keyword>
<keyword evidence="2" id="KW-0503">Monooxygenase</keyword>
<evidence type="ECO:0000256" key="2">
    <source>
        <dbReference type="RuleBase" id="RU000461"/>
    </source>
</evidence>
<keyword evidence="4" id="KW-1185">Reference proteome</keyword>
<dbReference type="Proteomes" id="UP001501442">
    <property type="component" value="Unassembled WGS sequence"/>
</dbReference>
<dbReference type="InterPro" id="IPR001128">
    <property type="entry name" value="Cyt_P450"/>
</dbReference>
<dbReference type="PRINTS" id="PR00359">
    <property type="entry name" value="BP450"/>
</dbReference>
<name>A0ABP8U794_9ACTN</name>
<dbReference type="PRINTS" id="PR00385">
    <property type="entry name" value="P450"/>
</dbReference>
<dbReference type="InterPro" id="IPR002397">
    <property type="entry name" value="Cyt_P450_B"/>
</dbReference>
<gene>
    <name evidence="3" type="ORF">GCM10023196_016670</name>
</gene>
<dbReference type="Pfam" id="PF00067">
    <property type="entry name" value="p450"/>
    <property type="match status" value="1"/>
</dbReference>
<sequence length="370" mass="40768">MHRALAPDGTQVWLVTRYEDVRKALADPRLSLDKARSNGGYKGFSLPPALDANLLNMDPPAHTRLRRIVAKGFTPRRIERLRPRVRVIAEELLDALDGREEVDLLAAYCAPLPIIVICELLGVDAADRPDFRSWTDGLLAPATPQHARDSLGSLYRFILDLIAAKRAAPGEDMLSALIQLRDEEDRLSEDELTSAAFLVLFAGYENTMHLLGNGLVALLTRPDALIAARAELTPAVVDELLRFDPPPQLAIRRFPVTDVEIGGVTIPAGETVMLSLVSAHHDAARFPDPDRLDPGRTDNPHLGFGHGPHYCLGASLARMEVEAGIAVLLHRFPHLALAVAEEDLEWRDSFRNRGLRALPVTLRQIGECHP</sequence>
<protein>
    <submittedName>
        <fullName evidence="3">Cytochrome P450</fullName>
    </submittedName>
</protein>
<dbReference type="CDD" id="cd11029">
    <property type="entry name" value="CYP107-like"/>
    <property type="match status" value="1"/>
</dbReference>
<dbReference type="PANTHER" id="PTHR46696:SF1">
    <property type="entry name" value="CYTOCHROME P450 YJIB-RELATED"/>
    <property type="match status" value="1"/>
</dbReference>
<evidence type="ECO:0000256" key="1">
    <source>
        <dbReference type="ARBA" id="ARBA00010617"/>
    </source>
</evidence>
<accession>A0ABP8U794</accession>
<dbReference type="Gene3D" id="1.10.630.10">
    <property type="entry name" value="Cytochrome P450"/>
    <property type="match status" value="1"/>
</dbReference>
<keyword evidence="2" id="KW-0560">Oxidoreductase</keyword>
<evidence type="ECO:0000313" key="4">
    <source>
        <dbReference type="Proteomes" id="UP001501442"/>
    </source>
</evidence>
<comment type="caution">
    <text evidence="3">The sequence shown here is derived from an EMBL/GenBank/DDBJ whole genome shotgun (WGS) entry which is preliminary data.</text>
</comment>